<dbReference type="EMBL" id="UGPP01000001">
    <property type="protein sequence ID" value="STY70000.1"/>
    <property type="molecule type" value="Genomic_DNA"/>
</dbReference>
<keyword evidence="6 8" id="KW-0479">Metal-binding</keyword>
<comment type="cofactor">
    <cofactor evidence="8">
        <name>Fe cation</name>
        <dbReference type="ChEBI" id="CHEBI:24875"/>
    </cofactor>
</comment>
<dbReference type="InterPro" id="IPR029014">
    <property type="entry name" value="NiFe-Hase_large"/>
</dbReference>
<evidence type="ECO:0000256" key="4">
    <source>
        <dbReference type="ARBA" id="ARBA00011771"/>
    </source>
</evidence>
<feature type="binding site" evidence="8">
    <location>
        <position position="60"/>
    </location>
    <ligand>
        <name>Ni(2+)</name>
        <dbReference type="ChEBI" id="CHEBI:49786"/>
    </ligand>
</feature>
<dbReference type="PANTHER" id="PTHR42958:SF2">
    <property type="entry name" value="UPTAKE HYDROGENASE LARGE SUBUNIT"/>
    <property type="match status" value="1"/>
</dbReference>
<dbReference type="STRING" id="1122216.GCA_000423385_00014"/>
<evidence type="ECO:0000256" key="3">
    <source>
        <dbReference type="ARBA" id="ARBA00009292"/>
    </source>
</evidence>
<dbReference type="InterPro" id="IPR018194">
    <property type="entry name" value="Ni-dep_hyd_lsu_Ni_BS"/>
</dbReference>
<name>A0A378NNM8_9FIRM</name>
<keyword evidence="8" id="KW-0408">Iron</keyword>
<dbReference type="Pfam" id="PF00374">
    <property type="entry name" value="NiFeSe_Hases"/>
    <property type="match status" value="1"/>
</dbReference>
<evidence type="ECO:0000256" key="2">
    <source>
        <dbReference type="ARBA" id="ARBA00004196"/>
    </source>
</evidence>
<keyword evidence="7 9" id="KW-0560">Oxidoreductase</keyword>
<dbReference type="SUPFAM" id="SSF56762">
    <property type="entry name" value="HydB/Nqo4-like"/>
    <property type="match status" value="1"/>
</dbReference>
<feature type="binding site" evidence="8">
    <location>
        <position position="41"/>
    </location>
    <ligand>
        <name>Mg(2+)</name>
        <dbReference type="ChEBI" id="CHEBI:18420"/>
    </ligand>
</feature>
<sequence>MAHIVVDPITRIEGHLRVEIEVEGNKVTDAISSGTAWRGLEVIAKNRDPRDLWAYIQRICGVCTSSHSLGCVRAVEDALGIKIPKNANYIRNIMAATLTVHDHLVHFYHLHALDWVSPLEALKADPTATANLQNAVLANYKLPFNGPMEYDFSAYPKDFPKATPAYFQAIKDKIQSLVSGGQLGIFAANWWDHPDYQILPPEVHLMAIAHYLNMLDKQREVVIPHVIFGGKNPHPHYVVGGMPCAISMDEMNAPVNSQRLAAVDTSINLSMDLVNNFYLPDLLAIGHIYAQKGLITGGAGLAKERVLGFGSFPEEPFAGTANGGDWFNQIMIHCNAVVENFGAGVMNAKVTEVTADDLKDPEVLTETTTHAWYKDGDALHPWDGKSEAEYTGDKNGNKSHWEQLNEKGKYSWIKTPLWRGKMAEVGPLARYIIIYTKVKQNLLQPNWAEKMMVDQVDAISKLLNVAPEVWLPSTLGRTITRGLDAQLNACMNKYFFGKLIKNIANGDTDTANTTKWDPSTWPTEEVKGVGLYEAPRGALSHWVAIKDKKCSNYQAVVPTTWNACPRDEVAGQGAFERAMMDTAVKIPEKPLEIVKAIRSFDPCIACATHLYDAKGRTISTVNTDPYIRGGLNG</sequence>
<feature type="binding site" evidence="8">
    <location>
        <position position="63"/>
    </location>
    <ligand>
        <name>Fe cation</name>
        <dbReference type="ChEBI" id="CHEBI:24875"/>
    </ligand>
</feature>
<dbReference type="InterPro" id="IPR050867">
    <property type="entry name" value="NiFe/NiFeSe_hydrgnase_LSU"/>
</dbReference>
<comment type="subunit">
    <text evidence="4">Heterodimer of a large and a small subunit.</text>
</comment>
<dbReference type="Gene3D" id="1.10.645.10">
    <property type="entry name" value="Cytochrome-c3 Hydrogenase, chain B"/>
    <property type="match status" value="1"/>
</dbReference>
<evidence type="ECO:0000256" key="7">
    <source>
        <dbReference type="ARBA" id="ARBA00023002"/>
    </source>
</evidence>
<gene>
    <name evidence="10" type="primary">hoxL</name>
    <name evidence="10" type="ORF">NCTC10571_00080</name>
</gene>
<keyword evidence="8" id="KW-0460">Magnesium</keyword>
<keyword evidence="5 8" id="KW-0533">Nickel</keyword>
<feature type="binding site" evidence="8">
    <location>
        <position position="609"/>
    </location>
    <ligand>
        <name>Mg(2+)</name>
        <dbReference type="ChEBI" id="CHEBI:18420"/>
    </ligand>
</feature>
<dbReference type="GO" id="GO:0008901">
    <property type="term" value="F:ferredoxin hydrogenase activity"/>
    <property type="evidence" value="ECO:0007669"/>
    <property type="project" value="InterPro"/>
</dbReference>
<dbReference type="PANTHER" id="PTHR42958">
    <property type="entry name" value="HYDROGENASE-2 LARGE CHAIN"/>
    <property type="match status" value="1"/>
</dbReference>
<feature type="binding site" evidence="8">
    <location>
        <position position="606"/>
    </location>
    <ligand>
        <name>Fe cation</name>
        <dbReference type="ChEBI" id="CHEBI:24875"/>
    </ligand>
</feature>
<evidence type="ECO:0000256" key="9">
    <source>
        <dbReference type="RuleBase" id="RU003896"/>
    </source>
</evidence>
<accession>A0A378NNM8</accession>
<evidence type="ECO:0000313" key="11">
    <source>
        <dbReference type="Proteomes" id="UP000255234"/>
    </source>
</evidence>
<dbReference type="AlphaFoldDB" id="A0A378NNM8"/>
<dbReference type="RefSeq" id="WP_115150806.1">
    <property type="nucleotide sequence ID" value="NZ_UGPP01000001.1"/>
</dbReference>
<dbReference type="FunFam" id="1.10.645.10:FF:000002">
    <property type="entry name" value="Hydrogenase 2 large subunit"/>
    <property type="match status" value="1"/>
</dbReference>
<comment type="cofactor">
    <cofactor evidence="1 8">
        <name>Ni(2+)</name>
        <dbReference type="ChEBI" id="CHEBI:49786"/>
    </cofactor>
</comment>
<comment type="subcellular location">
    <subcellularLocation>
        <location evidence="2">Cell envelope</location>
    </subcellularLocation>
</comment>
<evidence type="ECO:0000256" key="8">
    <source>
        <dbReference type="PIRSR" id="PIRSR601501-1"/>
    </source>
</evidence>
<comment type="similarity">
    <text evidence="3 9">Belongs to the [NiFe]/[NiFeSe] hydrogenase large subunit family.</text>
</comment>
<dbReference type="Proteomes" id="UP000255234">
    <property type="component" value="Unassembled WGS sequence"/>
</dbReference>
<dbReference type="GO" id="GO:0033748">
    <property type="term" value="F:hydrogenase (acceptor) activity"/>
    <property type="evidence" value="ECO:0007669"/>
    <property type="project" value="UniProtKB-EC"/>
</dbReference>
<dbReference type="GO" id="GO:0030313">
    <property type="term" value="C:cell envelope"/>
    <property type="evidence" value="ECO:0007669"/>
    <property type="project" value="UniProtKB-SubCell"/>
</dbReference>
<feature type="binding site" evidence="8">
    <location>
        <position position="603"/>
    </location>
    <ligand>
        <name>Ni(2+)</name>
        <dbReference type="ChEBI" id="CHEBI:49786"/>
    </ligand>
</feature>
<proteinExistence type="inferred from homology"/>
<dbReference type="EC" id="1.12.99.6" evidence="10"/>
<evidence type="ECO:0000313" key="10">
    <source>
        <dbReference type="EMBL" id="STY70000.1"/>
    </source>
</evidence>
<evidence type="ECO:0000256" key="6">
    <source>
        <dbReference type="ARBA" id="ARBA00022723"/>
    </source>
</evidence>
<evidence type="ECO:0000256" key="1">
    <source>
        <dbReference type="ARBA" id="ARBA00001967"/>
    </source>
</evidence>
<organism evidence="10 11">
    <name type="scientific">Megamonas hypermegale</name>
    <dbReference type="NCBI Taxonomy" id="158847"/>
    <lineage>
        <taxon>Bacteria</taxon>
        <taxon>Bacillati</taxon>
        <taxon>Bacillota</taxon>
        <taxon>Negativicutes</taxon>
        <taxon>Selenomonadales</taxon>
        <taxon>Selenomonadaceae</taxon>
        <taxon>Megamonas</taxon>
    </lineage>
</organism>
<protein>
    <submittedName>
        <fullName evidence="10">Uptake hydrogenase large subunit</fullName>
        <ecNumber evidence="10">1.12.99.6</ecNumber>
    </submittedName>
</protein>
<dbReference type="GO" id="GO:0016151">
    <property type="term" value="F:nickel cation binding"/>
    <property type="evidence" value="ECO:0007669"/>
    <property type="project" value="InterPro"/>
</dbReference>
<evidence type="ECO:0000256" key="5">
    <source>
        <dbReference type="ARBA" id="ARBA00022596"/>
    </source>
</evidence>
<dbReference type="PROSITE" id="PS00508">
    <property type="entry name" value="NI_HGENASE_L_2"/>
    <property type="match status" value="1"/>
</dbReference>
<dbReference type="InterPro" id="IPR001501">
    <property type="entry name" value="Ni-dep_hyd_lsu"/>
</dbReference>
<feature type="binding site" evidence="8">
    <location>
        <position position="63"/>
    </location>
    <ligand>
        <name>Ni(2+)</name>
        <dbReference type="ChEBI" id="CHEBI:49786"/>
    </ligand>
</feature>
<reference evidence="10 11" key="1">
    <citation type="submission" date="2018-06" db="EMBL/GenBank/DDBJ databases">
        <authorList>
            <consortium name="Pathogen Informatics"/>
            <person name="Doyle S."/>
        </authorList>
    </citation>
    <scope>NUCLEOTIDE SEQUENCE [LARGE SCALE GENOMIC DNA]</scope>
    <source>
        <strain evidence="10 11">NCTC10571</strain>
    </source>
</reference>
<dbReference type="PROSITE" id="PS00507">
    <property type="entry name" value="NI_HGENASE_L_1"/>
    <property type="match status" value="1"/>
</dbReference>